<dbReference type="OrthoDB" id="2423920at2759"/>
<accession>A0A1X2GSN9</accession>
<name>A0A1X2GSN9_9FUNG</name>
<evidence type="ECO:0000256" key="1">
    <source>
        <dbReference type="SAM" id="Coils"/>
    </source>
</evidence>
<gene>
    <name evidence="2" type="ORF">DM01DRAFT_1333085</name>
</gene>
<keyword evidence="1" id="KW-0175">Coiled coil</keyword>
<organism evidence="2 3">
    <name type="scientific">Hesseltinella vesiculosa</name>
    <dbReference type="NCBI Taxonomy" id="101127"/>
    <lineage>
        <taxon>Eukaryota</taxon>
        <taxon>Fungi</taxon>
        <taxon>Fungi incertae sedis</taxon>
        <taxon>Mucoromycota</taxon>
        <taxon>Mucoromycotina</taxon>
        <taxon>Mucoromycetes</taxon>
        <taxon>Mucorales</taxon>
        <taxon>Cunninghamellaceae</taxon>
        <taxon>Hesseltinella</taxon>
    </lineage>
</organism>
<comment type="caution">
    <text evidence="2">The sequence shown here is derived from an EMBL/GenBank/DDBJ whole genome shotgun (WGS) entry which is preliminary data.</text>
</comment>
<keyword evidence="3" id="KW-1185">Reference proteome</keyword>
<feature type="coiled-coil region" evidence="1">
    <location>
        <begin position="92"/>
        <end position="119"/>
    </location>
</feature>
<dbReference type="AlphaFoldDB" id="A0A1X2GSN9"/>
<reference evidence="2 3" key="1">
    <citation type="submission" date="2016-07" db="EMBL/GenBank/DDBJ databases">
        <title>Pervasive Adenine N6-methylation of Active Genes in Fungi.</title>
        <authorList>
            <consortium name="DOE Joint Genome Institute"/>
            <person name="Mondo S.J."/>
            <person name="Dannebaum R.O."/>
            <person name="Kuo R.C."/>
            <person name="Labutti K."/>
            <person name="Haridas S."/>
            <person name="Kuo A."/>
            <person name="Salamov A."/>
            <person name="Ahrendt S.R."/>
            <person name="Lipzen A."/>
            <person name="Sullivan W."/>
            <person name="Andreopoulos W.B."/>
            <person name="Clum A."/>
            <person name="Lindquist E."/>
            <person name="Daum C."/>
            <person name="Ramamoorthy G.K."/>
            <person name="Gryganskyi A."/>
            <person name="Culley D."/>
            <person name="Magnuson J.K."/>
            <person name="James T.Y."/>
            <person name="O'Malley M.A."/>
            <person name="Stajich J.E."/>
            <person name="Spatafora J.W."/>
            <person name="Visel A."/>
            <person name="Grigoriev I.V."/>
        </authorList>
    </citation>
    <scope>NUCLEOTIDE SEQUENCE [LARGE SCALE GENOMIC DNA]</scope>
    <source>
        <strain evidence="2 3">NRRL 3301</strain>
    </source>
</reference>
<evidence type="ECO:0000313" key="2">
    <source>
        <dbReference type="EMBL" id="ORX59621.1"/>
    </source>
</evidence>
<evidence type="ECO:0000313" key="3">
    <source>
        <dbReference type="Proteomes" id="UP000242146"/>
    </source>
</evidence>
<dbReference type="Proteomes" id="UP000242146">
    <property type="component" value="Unassembled WGS sequence"/>
</dbReference>
<proteinExistence type="predicted"/>
<sequence length="217" mass="24863">MPPRYLSSQQSTQRPLQNEIATLNKLLGNDILENASRILDHFAVTHSSKAGIESSEPPRYLVERLLEKCDSFDSVCDQIYYILEQSKHTLELQLVQNKVTTEKKTLEDAERQRQQQQEHEVDRQISHMVHPEDDLALGNSNGLGDHIIDLEDTAMEMDVDEQHHHKLSAEVDEEELEELLQIQKDRLDRVKKVMVLGLDAAQVNTESGKGNKDDLLF</sequence>
<protein>
    <submittedName>
        <fullName evidence="2">Uncharacterized protein</fullName>
    </submittedName>
</protein>
<dbReference type="EMBL" id="MCGT01000005">
    <property type="protein sequence ID" value="ORX59621.1"/>
    <property type="molecule type" value="Genomic_DNA"/>
</dbReference>